<gene>
    <name evidence="2" type="ORF">DFR50_10328</name>
</gene>
<dbReference type="EMBL" id="QNRK01000003">
    <property type="protein sequence ID" value="RBP17143.1"/>
    <property type="molecule type" value="Genomic_DNA"/>
</dbReference>
<evidence type="ECO:0008006" key="4">
    <source>
        <dbReference type="Google" id="ProtNLM"/>
    </source>
</evidence>
<comment type="caution">
    <text evidence="2">The sequence shown here is derived from an EMBL/GenBank/DDBJ whole genome shotgun (WGS) entry which is preliminary data.</text>
</comment>
<dbReference type="Proteomes" id="UP000253529">
    <property type="component" value="Unassembled WGS sequence"/>
</dbReference>
<proteinExistence type="predicted"/>
<dbReference type="NCBIfam" id="NF045607">
    <property type="entry name" value="exo_Victor_syst"/>
    <property type="match status" value="1"/>
</dbReference>
<keyword evidence="3" id="KW-1185">Reference proteome</keyword>
<sequence>MKTVYDFVTVISFACLVLTYFMFTEGGLKVLAHFMLPAAAFAIANQVGNVALQRGYLWLDALAVVLIVAGIGYTYIVVRH</sequence>
<accession>A0A366FR29</accession>
<dbReference type="AlphaFoldDB" id="A0A366FR29"/>
<dbReference type="RefSeq" id="WP_147262645.1">
    <property type="nucleotide sequence ID" value="NZ_QNRK01000003.1"/>
</dbReference>
<dbReference type="OrthoDB" id="8241526at2"/>
<name>A0A366FR29_9HYPH</name>
<feature type="transmembrane region" description="Helical" evidence="1">
    <location>
        <begin position="57"/>
        <end position="78"/>
    </location>
</feature>
<dbReference type="InterPro" id="IPR054655">
    <property type="entry name" value="XrtV-like"/>
</dbReference>
<evidence type="ECO:0000256" key="1">
    <source>
        <dbReference type="SAM" id="Phobius"/>
    </source>
</evidence>
<keyword evidence="1" id="KW-1133">Transmembrane helix</keyword>
<protein>
    <recommendedName>
        <fullName evidence="4">SPW repeat-containing protein</fullName>
    </recommendedName>
</protein>
<reference evidence="2 3" key="1">
    <citation type="submission" date="2018-06" db="EMBL/GenBank/DDBJ databases">
        <title>Genomic Encyclopedia of Type Strains, Phase IV (KMG-IV): sequencing the most valuable type-strain genomes for metagenomic binning, comparative biology and taxonomic classification.</title>
        <authorList>
            <person name="Goeker M."/>
        </authorList>
    </citation>
    <scope>NUCLEOTIDE SEQUENCE [LARGE SCALE GENOMIC DNA]</scope>
    <source>
        <strain evidence="2 3">DSM 24875</strain>
    </source>
</reference>
<evidence type="ECO:0000313" key="3">
    <source>
        <dbReference type="Proteomes" id="UP000253529"/>
    </source>
</evidence>
<feature type="transmembrane region" description="Helical" evidence="1">
    <location>
        <begin position="6"/>
        <end position="23"/>
    </location>
</feature>
<keyword evidence="1" id="KW-0812">Transmembrane</keyword>
<organism evidence="2 3">
    <name type="scientific">Roseiarcus fermentans</name>
    <dbReference type="NCBI Taxonomy" id="1473586"/>
    <lineage>
        <taxon>Bacteria</taxon>
        <taxon>Pseudomonadati</taxon>
        <taxon>Pseudomonadota</taxon>
        <taxon>Alphaproteobacteria</taxon>
        <taxon>Hyphomicrobiales</taxon>
        <taxon>Roseiarcaceae</taxon>
        <taxon>Roseiarcus</taxon>
    </lineage>
</organism>
<evidence type="ECO:0000313" key="2">
    <source>
        <dbReference type="EMBL" id="RBP17143.1"/>
    </source>
</evidence>
<keyword evidence="1" id="KW-0472">Membrane</keyword>